<sequence>MVFCQLGFPSKSLTDRGGNFMAEVIKCLWDCCGVEHLKTTAYYPQTNGLVERFNGTFKGMLKAYVDSNPSDWDEKLPHLLFAYQEVPQESTGFLPFELMFGRRVRGPLDLVREEWEGKIPSTRPSVVEYVLNFRQKLTDLMKMARDSLGQAQEKQRSWYDEKAHLRTFEQGDNVMVFLPLKTDKLQVAWEGPRAILDRLDEVTYVVAIRDRKPKTVHVNMLKPYYDRKEMVFWVPSIEGTPEDPEELVMYGDWDGEAGIEELRLPDHLPFQDKDQLLTALEDFETVFSNKPGKTDLAVHSIDGGSHRPVYSRHYPVSEKIEAIKDWPPPQTKKLVGAFLGLAGYYRRFVPGFGATTAPLHELTKKGSPDPVVWKQGCQEAFDSLKAALVKQPILKAPLHDKPFYVATDASDVGLGAVLLQEHQETRHPVVYLSRKLIPQKQNLSSIEKECLAIVWALTKLKPYLWGQQFTILSDHAPLQWLQTMQNTNAKLKQWAWQLQEFNFTVEHIKGSQNVIVDALSQKDSV</sequence>
<dbReference type="InterPro" id="IPR001584">
    <property type="entry name" value="Integrase_cat-core"/>
</dbReference>
<evidence type="ECO:0000256" key="6">
    <source>
        <dbReference type="ARBA" id="ARBA00022918"/>
    </source>
</evidence>
<dbReference type="InterPro" id="IPR012337">
    <property type="entry name" value="RNaseH-like_sf"/>
</dbReference>
<evidence type="ECO:0000313" key="8">
    <source>
        <dbReference type="EMBL" id="KYO27807.1"/>
    </source>
</evidence>
<dbReference type="GO" id="GO:0003964">
    <property type="term" value="F:RNA-directed DNA polymerase activity"/>
    <property type="evidence" value="ECO:0007669"/>
    <property type="project" value="UniProtKB-KW"/>
</dbReference>
<reference evidence="8 9" key="1">
    <citation type="journal article" date="2012" name="Genome Biol.">
        <title>Sequencing three crocodilian genomes to illuminate the evolution of archosaurs and amniotes.</title>
        <authorList>
            <person name="St John J.A."/>
            <person name="Braun E.L."/>
            <person name="Isberg S.R."/>
            <person name="Miles L.G."/>
            <person name="Chong A.Y."/>
            <person name="Gongora J."/>
            <person name="Dalzell P."/>
            <person name="Moran C."/>
            <person name="Bed'hom B."/>
            <person name="Abzhanov A."/>
            <person name="Burgess S.C."/>
            <person name="Cooksey A.M."/>
            <person name="Castoe T.A."/>
            <person name="Crawford N.G."/>
            <person name="Densmore L.D."/>
            <person name="Drew J.C."/>
            <person name="Edwards S.V."/>
            <person name="Faircloth B.C."/>
            <person name="Fujita M.K."/>
            <person name="Greenwold M.J."/>
            <person name="Hoffmann F.G."/>
            <person name="Howard J.M."/>
            <person name="Iguchi T."/>
            <person name="Janes D.E."/>
            <person name="Khan S.Y."/>
            <person name="Kohno S."/>
            <person name="de Koning A.J."/>
            <person name="Lance S.L."/>
            <person name="McCarthy F.M."/>
            <person name="McCormack J.E."/>
            <person name="Merchant M.E."/>
            <person name="Peterson D.G."/>
            <person name="Pollock D.D."/>
            <person name="Pourmand N."/>
            <person name="Raney B.J."/>
            <person name="Roessler K.A."/>
            <person name="Sanford J.R."/>
            <person name="Sawyer R.H."/>
            <person name="Schmidt C.J."/>
            <person name="Triplett E.W."/>
            <person name="Tuberville T.D."/>
            <person name="Venegas-Anaya M."/>
            <person name="Howard J.T."/>
            <person name="Jarvis E.D."/>
            <person name="Guillette L.J.Jr."/>
            <person name="Glenn T.C."/>
            <person name="Green R.E."/>
            <person name="Ray D.A."/>
        </authorList>
    </citation>
    <scope>NUCLEOTIDE SEQUENCE [LARGE SCALE GENOMIC DNA]</scope>
    <source>
        <strain evidence="8">KSC_2009_1</strain>
    </source>
</reference>
<dbReference type="InterPro" id="IPR043502">
    <property type="entry name" value="DNA/RNA_pol_sf"/>
</dbReference>
<keyword evidence="6" id="KW-0695">RNA-directed DNA polymerase</keyword>
<evidence type="ECO:0000259" key="7">
    <source>
        <dbReference type="PROSITE" id="PS50994"/>
    </source>
</evidence>
<evidence type="ECO:0000313" key="9">
    <source>
        <dbReference type="Proteomes" id="UP000050525"/>
    </source>
</evidence>
<protein>
    <recommendedName>
        <fullName evidence="7">Integrase catalytic domain-containing protein</fullName>
    </recommendedName>
</protein>
<keyword evidence="2" id="KW-0548">Nucleotidyltransferase</keyword>
<dbReference type="SUPFAM" id="SSF53098">
    <property type="entry name" value="Ribonuclease H-like"/>
    <property type="match status" value="1"/>
</dbReference>
<keyword evidence="3" id="KW-0540">Nuclease</keyword>
<dbReference type="SUPFAM" id="SSF56672">
    <property type="entry name" value="DNA/RNA polymerases"/>
    <property type="match status" value="1"/>
</dbReference>
<dbReference type="PANTHER" id="PTHR37984:SF5">
    <property type="entry name" value="PROTEIN NYNRIN-LIKE"/>
    <property type="match status" value="1"/>
</dbReference>
<keyword evidence="9" id="KW-1185">Reference proteome</keyword>
<keyword evidence="1" id="KW-0808">Transferase</keyword>
<dbReference type="InterPro" id="IPR036397">
    <property type="entry name" value="RNaseH_sf"/>
</dbReference>
<dbReference type="GO" id="GO:0016787">
    <property type="term" value="F:hydrolase activity"/>
    <property type="evidence" value="ECO:0007669"/>
    <property type="project" value="UniProtKB-KW"/>
</dbReference>
<accession>A0A151MTH5</accession>
<evidence type="ECO:0000256" key="3">
    <source>
        <dbReference type="ARBA" id="ARBA00022722"/>
    </source>
</evidence>
<dbReference type="STRING" id="8496.A0A151MTH5"/>
<dbReference type="GO" id="GO:0004519">
    <property type="term" value="F:endonuclease activity"/>
    <property type="evidence" value="ECO:0007669"/>
    <property type="project" value="UniProtKB-KW"/>
</dbReference>
<dbReference type="FunFam" id="3.10.20.370:FF:000001">
    <property type="entry name" value="Retrovirus-related Pol polyprotein from transposon 17.6-like protein"/>
    <property type="match status" value="1"/>
</dbReference>
<evidence type="ECO:0000256" key="5">
    <source>
        <dbReference type="ARBA" id="ARBA00022801"/>
    </source>
</evidence>
<dbReference type="InterPro" id="IPR043128">
    <property type="entry name" value="Rev_trsase/Diguanyl_cyclase"/>
</dbReference>
<dbReference type="FunFam" id="3.30.70.270:FF:000020">
    <property type="entry name" value="Transposon Tf2-6 polyprotein-like Protein"/>
    <property type="match status" value="1"/>
</dbReference>
<keyword evidence="5" id="KW-0378">Hydrolase</keyword>
<comment type="caution">
    <text evidence="8">The sequence shown here is derived from an EMBL/GenBank/DDBJ whole genome shotgun (WGS) entry which is preliminary data.</text>
</comment>
<dbReference type="Gene3D" id="3.30.70.270">
    <property type="match status" value="1"/>
</dbReference>
<dbReference type="Pfam" id="PF17917">
    <property type="entry name" value="RT_RNaseH"/>
    <property type="match status" value="1"/>
</dbReference>
<gene>
    <name evidence="8" type="ORF">Y1Q_0013007</name>
</gene>
<dbReference type="PROSITE" id="PS50994">
    <property type="entry name" value="INTEGRASE"/>
    <property type="match status" value="1"/>
</dbReference>
<dbReference type="GO" id="GO:0003676">
    <property type="term" value="F:nucleic acid binding"/>
    <property type="evidence" value="ECO:0007669"/>
    <property type="project" value="InterPro"/>
</dbReference>
<feature type="domain" description="Integrase catalytic" evidence="7">
    <location>
        <begin position="1"/>
        <end position="103"/>
    </location>
</feature>
<dbReference type="InterPro" id="IPR041373">
    <property type="entry name" value="RT_RNaseH"/>
</dbReference>
<dbReference type="AlphaFoldDB" id="A0A151MTH5"/>
<dbReference type="Proteomes" id="UP000050525">
    <property type="component" value="Unassembled WGS sequence"/>
</dbReference>
<name>A0A151MTH5_ALLMI</name>
<dbReference type="CDD" id="cd09274">
    <property type="entry name" value="RNase_HI_RT_Ty3"/>
    <property type="match status" value="1"/>
</dbReference>
<evidence type="ECO:0000256" key="1">
    <source>
        <dbReference type="ARBA" id="ARBA00022679"/>
    </source>
</evidence>
<dbReference type="InterPro" id="IPR050951">
    <property type="entry name" value="Retrovirus_Pol_polyprotein"/>
</dbReference>
<dbReference type="GO" id="GO:0015074">
    <property type="term" value="P:DNA integration"/>
    <property type="evidence" value="ECO:0007669"/>
    <property type="project" value="InterPro"/>
</dbReference>
<proteinExistence type="predicted"/>
<dbReference type="PANTHER" id="PTHR37984">
    <property type="entry name" value="PROTEIN CBG26694"/>
    <property type="match status" value="1"/>
</dbReference>
<keyword evidence="4" id="KW-0255">Endonuclease</keyword>
<dbReference type="EMBL" id="AKHW03005078">
    <property type="protein sequence ID" value="KYO27807.1"/>
    <property type="molecule type" value="Genomic_DNA"/>
</dbReference>
<evidence type="ECO:0000256" key="2">
    <source>
        <dbReference type="ARBA" id="ARBA00022695"/>
    </source>
</evidence>
<dbReference type="Gene3D" id="3.30.420.10">
    <property type="entry name" value="Ribonuclease H-like superfamily/Ribonuclease H"/>
    <property type="match status" value="1"/>
</dbReference>
<organism evidence="8 9">
    <name type="scientific">Alligator mississippiensis</name>
    <name type="common">American alligator</name>
    <dbReference type="NCBI Taxonomy" id="8496"/>
    <lineage>
        <taxon>Eukaryota</taxon>
        <taxon>Metazoa</taxon>
        <taxon>Chordata</taxon>
        <taxon>Craniata</taxon>
        <taxon>Vertebrata</taxon>
        <taxon>Euteleostomi</taxon>
        <taxon>Archelosauria</taxon>
        <taxon>Archosauria</taxon>
        <taxon>Crocodylia</taxon>
        <taxon>Alligatoridae</taxon>
        <taxon>Alligatorinae</taxon>
        <taxon>Alligator</taxon>
    </lineage>
</organism>
<evidence type="ECO:0000256" key="4">
    <source>
        <dbReference type="ARBA" id="ARBA00022759"/>
    </source>
</evidence>